<feature type="chain" id="PRO_5046360884" evidence="2">
    <location>
        <begin position="30"/>
        <end position="759"/>
    </location>
</feature>
<keyword evidence="1" id="KW-0378">Hydrolase</keyword>
<evidence type="ECO:0000259" key="4">
    <source>
        <dbReference type="Pfam" id="PF12971"/>
    </source>
</evidence>
<evidence type="ECO:0000259" key="3">
    <source>
        <dbReference type="Pfam" id="PF05089"/>
    </source>
</evidence>
<dbReference type="Pfam" id="PF12972">
    <property type="entry name" value="NAGLU_C"/>
    <property type="match status" value="1"/>
</dbReference>
<evidence type="ECO:0000256" key="2">
    <source>
        <dbReference type="SAM" id="SignalP"/>
    </source>
</evidence>
<dbReference type="Pfam" id="PF12971">
    <property type="entry name" value="NAGLU_N"/>
    <property type="match status" value="1"/>
</dbReference>
<dbReference type="Gene3D" id="3.30.379.10">
    <property type="entry name" value="Chitobiase/beta-hexosaminidase domain 2-like"/>
    <property type="match status" value="1"/>
</dbReference>
<feature type="domain" description="Alpha-N-acetylglucosaminidase tim-barrel" evidence="3">
    <location>
        <begin position="147"/>
        <end position="478"/>
    </location>
</feature>
<evidence type="ECO:0000256" key="1">
    <source>
        <dbReference type="ARBA" id="ARBA00022801"/>
    </source>
</evidence>
<dbReference type="InterPro" id="IPR024732">
    <property type="entry name" value="NAGLU_C"/>
</dbReference>
<evidence type="ECO:0000259" key="5">
    <source>
        <dbReference type="Pfam" id="PF12972"/>
    </source>
</evidence>
<dbReference type="InterPro" id="IPR024733">
    <property type="entry name" value="NAGLU_tim-barrel"/>
</dbReference>
<dbReference type="Gene3D" id="1.20.120.670">
    <property type="entry name" value="N-acetyl-b-d-glucoasminidase"/>
    <property type="match status" value="1"/>
</dbReference>
<dbReference type="InterPro" id="IPR024240">
    <property type="entry name" value="NAGLU_N"/>
</dbReference>
<evidence type="ECO:0000313" key="7">
    <source>
        <dbReference type="Proteomes" id="UP001596405"/>
    </source>
</evidence>
<proteinExistence type="predicted"/>
<dbReference type="EMBL" id="JBHSYQ010000003">
    <property type="protein sequence ID" value="MFC6996799.1"/>
    <property type="molecule type" value="Genomic_DNA"/>
</dbReference>
<gene>
    <name evidence="6" type="ORF">ACFQHR_04145</name>
</gene>
<comment type="caution">
    <text evidence="6">The sequence shown here is derived from an EMBL/GenBank/DDBJ whole genome shotgun (WGS) entry which is preliminary data.</text>
</comment>
<dbReference type="PROSITE" id="PS51257">
    <property type="entry name" value="PROKAR_LIPOPROTEIN"/>
    <property type="match status" value="1"/>
</dbReference>
<feature type="domain" description="Alpha-N-acetylglucosaminidase N-terminal" evidence="4">
    <location>
        <begin position="53"/>
        <end position="133"/>
    </location>
</feature>
<dbReference type="PANTHER" id="PTHR12872">
    <property type="entry name" value="ALPHA-N-ACETYLGLUCOSAMINIDASE"/>
    <property type="match status" value="1"/>
</dbReference>
<dbReference type="Proteomes" id="UP001596405">
    <property type="component" value="Unassembled WGS sequence"/>
</dbReference>
<dbReference type="RefSeq" id="WP_082883131.1">
    <property type="nucleotide sequence ID" value="NZ_JBHSYQ010000003.1"/>
</dbReference>
<protein>
    <submittedName>
        <fullName evidence="6">Alpha-N-acetylglucosaminidase</fullName>
    </submittedName>
</protein>
<keyword evidence="2" id="KW-0732">Signal</keyword>
<sequence length="759" mass="87299">MKITFPYQTFGVKAFLLGLVLLVAGCAQKNSPASSATTTVPASAVAATPDTKPVYDLIKRVVPQHAASFVVEFIPQEDGKDVYEVESRGGKVVLRGNNGVSVASALNHYLKHYTHSSITWNGSNIVIPNPMPAVAQKVRSVSPYKYRYYLNYCTFNYTMSWWDWERWQWEIDWMAMNGINMPLALTGQNAIHRRVYKGMGLTDQDLESFFSGPAYFSWFWMGNLDAWGGPLPVSWMESHEALQKQILERERGLGMTPILPAFTGHVPPAFKQKFPNANLKKTSWDEMFPDVYLLDPDDPMFVEIGKKFIEETIDTYGTDHLYTSDTFNENRPPSSDSLFLNNISQKVYQSMAAADPKATWIMQGWLFHFSRDFWKAPQIQAMLNAVPDDKMIILDLWSEKNPMWLKTEAYYGKPWIWNMLHNFGGNVNMYGLMDRIATWPAQALHHPDRGKLVGLGLTPEAIEQNPVVYELMMENAWRDTPIDLTTWLRGYTRRRYGKENENANKAWEILRRTVYADSVTSGGPESIVAGRPTFSRNTGGVTTNFTYKPLDLVTAWDHLMAAADELKNTEGYQFDAVDLTRQVLANHATVIQQRFAQAYKDKNLTAFKKHSAEFITLIEDMDKLLATQEDFLLGRWLNASKKWGTTEAEKRLYEKNARNLITLWGDKDSKLREYSNRQWSGLLNGYYKKRWQQYFDYVTGQMQKGQEIDQKAFDERIKNWEWQWVNSTESYPDETKGDAVSVANEMYLKYNASIKNSHK</sequence>
<reference evidence="7" key="1">
    <citation type="journal article" date="2019" name="Int. J. Syst. Evol. Microbiol.">
        <title>The Global Catalogue of Microorganisms (GCM) 10K type strain sequencing project: providing services to taxonomists for standard genome sequencing and annotation.</title>
        <authorList>
            <consortium name="The Broad Institute Genomics Platform"/>
            <consortium name="The Broad Institute Genome Sequencing Center for Infectious Disease"/>
            <person name="Wu L."/>
            <person name="Ma J."/>
        </authorList>
    </citation>
    <scope>NUCLEOTIDE SEQUENCE [LARGE SCALE GENOMIC DNA]</scope>
    <source>
        <strain evidence="7">CGMCC 4.7393</strain>
    </source>
</reference>
<dbReference type="Gene3D" id="3.20.20.80">
    <property type="entry name" value="Glycosidases"/>
    <property type="match status" value="1"/>
</dbReference>
<dbReference type="InterPro" id="IPR007781">
    <property type="entry name" value="NAGLU"/>
</dbReference>
<feature type="domain" description="Alpha-N-acetylglucosaminidase C-terminal" evidence="5">
    <location>
        <begin position="487"/>
        <end position="749"/>
    </location>
</feature>
<dbReference type="InterPro" id="IPR029018">
    <property type="entry name" value="Hex-like_dom2"/>
</dbReference>
<evidence type="ECO:0000313" key="6">
    <source>
        <dbReference type="EMBL" id="MFC6996799.1"/>
    </source>
</evidence>
<keyword evidence="7" id="KW-1185">Reference proteome</keyword>
<dbReference type="Pfam" id="PF05089">
    <property type="entry name" value="NAGLU"/>
    <property type="match status" value="1"/>
</dbReference>
<organism evidence="6 7">
    <name type="scientific">Rufibacter roseus</name>
    <dbReference type="NCBI Taxonomy" id="1567108"/>
    <lineage>
        <taxon>Bacteria</taxon>
        <taxon>Pseudomonadati</taxon>
        <taxon>Bacteroidota</taxon>
        <taxon>Cytophagia</taxon>
        <taxon>Cytophagales</taxon>
        <taxon>Hymenobacteraceae</taxon>
        <taxon>Rufibacter</taxon>
    </lineage>
</organism>
<feature type="signal peptide" evidence="2">
    <location>
        <begin position="1"/>
        <end position="29"/>
    </location>
</feature>
<name>A0ABW2DG65_9BACT</name>
<dbReference type="PANTHER" id="PTHR12872:SF1">
    <property type="entry name" value="ALPHA-N-ACETYLGLUCOSAMINIDASE"/>
    <property type="match status" value="1"/>
</dbReference>
<accession>A0ABW2DG65</accession>